<feature type="domain" description="RanBP2-type" evidence="10">
    <location>
        <begin position="301"/>
        <end position="325"/>
    </location>
</feature>
<accession>A0A7I8VQZ7</accession>
<keyword evidence="4" id="KW-0863">Zinc-finger</keyword>
<dbReference type="SMART" id="SM00248">
    <property type="entry name" value="ANK"/>
    <property type="match status" value="3"/>
</dbReference>
<dbReference type="AlphaFoldDB" id="A0A7I8VQZ7"/>
<evidence type="ECO:0000313" key="12">
    <source>
        <dbReference type="Proteomes" id="UP000549394"/>
    </source>
</evidence>
<feature type="repeat" description="ANK" evidence="9">
    <location>
        <begin position="698"/>
        <end position="732"/>
    </location>
</feature>
<gene>
    <name evidence="11" type="ORF">DGYR_LOCUS6578</name>
</gene>
<evidence type="ECO:0000256" key="3">
    <source>
        <dbReference type="ARBA" id="ARBA00022737"/>
    </source>
</evidence>
<dbReference type="Pfam" id="PF12796">
    <property type="entry name" value="Ank_2"/>
    <property type="match status" value="1"/>
</dbReference>
<dbReference type="GO" id="GO:0008270">
    <property type="term" value="F:zinc ion binding"/>
    <property type="evidence" value="ECO:0007669"/>
    <property type="project" value="UniProtKB-KW"/>
</dbReference>
<comment type="subcellular location">
    <subcellularLocation>
        <location evidence="1">Cell projection</location>
        <location evidence="1">Cilium</location>
    </subcellularLocation>
</comment>
<feature type="domain" description="RanBP2-type" evidence="10">
    <location>
        <begin position="386"/>
        <end position="410"/>
    </location>
</feature>
<evidence type="ECO:0000256" key="4">
    <source>
        <dbReference type="ARBA" id="ARBA00022771"/>
    </source>
</evidence>
<dbReference type="PANTHER" id="PTHR16058">
    <property type="entry name" value="DOUBLE ZINC RIBBON AND ANKYRIN REPEAT-CONTAINING PROTEIN 1"/>
    <property type="match status" value="1"/>
</dbReference>
<dbReference type="SUPFAM" id="SSF48695">
    <property type="entry name" value="Multiheme cytochromes"/>
    <property type="match status" value="1"/>
</dbReference>
<dbReference type="InterPro" id="IPR001876">
    <property type="entry name" value="Znf_RanBP2"/>
</dbReference>
<name>A0A7I8VQZ7_9ANNE</name>
<dbReference type="InterPro" id="IPR036280">
    <property type="entry name" value="Multihaem_cyt_sf"/>
</dbReference>
<dbReference type="InterPro" id="IPR036770">
    <property type="entry name" value="Ankyrin_rpt-contain_sf"/>
</dbReference>
<dbReference type="OrthoDB" id="10033229at2759"/>
<keyword evidence="2" id="KW-0479">Metal-binding</keyword>
<dbReference type="InterPro" id="IPR002110">
    <property type="entry name" value="Ankyrin_rpt"/>
</dbReference>
<dbReference type="PANTHER" id="PTHR16058:SF4">
    <property type="entry name" value="DOUBLE ZINC RIBBON AND ANKYRIN REPEAT-CONTAINING PROTEIN 1"/>
    <property type="match status" value="1"/>
</dbReference>
<dbReference type="Pfam" id="PF12773">
    <property type="entry name" value="DZR"/>
    <property type="match status" value="1"/>
</dbReference>
<evidence type="ECO:0000256" key="6">
    <source>
        <dbReference type="ARBA" id="ARBA00023043"/>
    </source>
</evidence>
<keyword evidence="7" id="KW-0966">Cell projection</keyword>
<dbReference type="Pfam" id="PF13287">
    <property type="entry name" value="Fn3_assoc"/>
    <property type="match status" value="1"/>
</dbReference>
<dbReference type="SMART" id="SM00547">
    <property type="entry name" value="ZnF_RBZ"/>
    <property type="match status" value="3"/>
</dbReference>
<reference evidence="11 12" key="1">
    <citation type="submission" date="2020-08" db="EMBL/GenBank/DDBJ databases">
        <authorList>
            <person name="Hejnol A."/>
        </authorList>
    </citation>
    <scope>NUCLEOTIDE SEQUENCE [LARGE SCALE GENOMIC DNA]</scope>
</reference>
<keyword evidence="12" id="KW-1185">Reference proteome</keyword>
<evidence type="ECO:0000256" key="7">
    <source>
        <dbReference type="ARBA" id="ARBA00023273"/>
    </source>
</evidence>
<evidence type="ECO:0000256" key="2">
    <source>
        <dbReference type="ARBA" id="ARBA00022723"/>
    </source>
</evidence>
<dbReference type="EMBL" id="CAJFCJ010000008">
    <property type="protein sequence ID" value="CAD5118151.1"/>
    <property type="molecule type" value="Genomic_DNA"/>
</dbReference>
<dbReference type="PROSITE" id="PS50088">
    <property type="entry name" value="ANK_REPEAT"/>
    <property type="match status" value="2"/>
</dbReference>
<comment type="caution">
    <text evidence="11">The sequence shown here is derived from an EMBL/GenBank/DDBJ whole genome shotgun (WGS) entry which is preliminary data.</text>
</comment>
<feature type="domain" description="RanBP2-type" evidence="10">
    <location>
        <begin position="349"/>
        <end position="373"/>
    </location>
</feature>
<evidence type="ECO:0000256" key="5">
    <source>
        <dbReference type="ARBA" id="ARBA00022833"/>
    </source>
</evidence>
<evidence type="ECO:0000256" key="1">
    <source>
        <dbReference type="ARBA" id="ARBA00004138"/>
    </source>
</evidence>
<evidence type="ECO:0000256" key="8">
    <source>
        <dbReference type="ARBA" id="ARBA00039856"/>
    </source>
</evidence>
<sequence length="777" mass="85217">MTAGAIGVPTVIPLRVPIPGQVKNSVDTNTKIELRSETANATIYYTINGDKPEPFQTLGPAAKKTYKYKVPFKLPAGKKTVKAIAVSEDGLRESHVVMKNFDVEAVPIDPDEESVTNGLEFMNELVGNDTARREVRKFAGNMVDSRTAWQEVQKMRENEEREREIQGSTRHKVIPGTRFMNDRMTVKSDKATIGQSSLFERRPMVPDTSTQAMRLQRETDFLKCIYCYAPRPADPFARFCNECGNPVAQITPGRLPPPEAGQMGTCVSCHSFVPFNTTTCVICEADIPPQNQPQASIRLADKLVCTTCGTANPAQVTTCVTCETRLPPTKLQNNIGMTAPPMPKSNTSTLLTCTKCGRANTTDARYCDWCGAKTSPFLTKPSASVSSLTCSKCGASNYAYAAFCSSCGVSIEPPQRPDVVNNGLTIKLGSTLPNAANGSAQWMPVALPTNLAHKNTIATQTVGLFYPSEKELLKKQKEELEKLVIEKNMRDKNPVLTAVSPGRGYWRKQMDHICGHLKAHAQNNAEFRSLIAEPRMGKIVSTSVREDGYELSLTVSFALRTDADPFQGKRMDLKNSQFLSSYTQGGRASLRSYNSEDSLISHTSSFKGARKKPTKKTVKNKKVERGDKTMLQLLRELGKNGEGRPSEIEQLIEEGADPNGTNKDGVPVLQVAVKNSHTDAIPVLIDSGADVNKKGPNKGNTALHEAVLLGIDGLRVIDVLLKHGAKLERKNDKNETAYDLAVKSNSDRVARKLQEKMGQNALYKLSKPKSALFDDEI</sequence>
<evidence type="ECO:0000256" key="9">
    <source>
        <dbReference type="PROSITE-ProRule" id="PRU00023"/>
    </source>
</evidence>
<keyword evidence="3" id="KW-0677">Repeat</keyword>
<feature type="repeat" description="ANK" evidence="9">
    <location>
        <begin position="664"/>
        <end position="696"/>
    </location>
</feature>
<dbReference type="GO" id="GO:0005929">
    <property type="term" value="C:cilium"/>
    <property type="evidence" value="ECO:0007669"/>
    <property type="project" value="UniProtKB-SubCell"/>
</dbReference>
<keyword evidence="6 9" id="KW-0040">ANK repeat</keyword>
<evidence type="ECO:0000259" key="10">
    <source>
        <dbReference type="SMART" id="SM00547"/>
    </source>
</evidence>
<dbReference type="PROSITE" id="PS50297">
    <property type="entry name" value="ANK_REP_REGION"/>
    <property type="match status" value="2"/>
</dbReference>
<dbReference type="Proteomes" id="UP000549394">
    <property type="component" value="Unassembled WGS sequence"/>
</dbReference>
<dbReference type="InterPro" id="IPR026876">
    <property type="entry name" value="Fn3_assoc_repeat"/>
</dbReference>
<keyword evidence="5" id="KW-0862">Zinc</keyword>
<dbReference type="Gene3D" id="1.25.40.20">
    <property type="entry name" value="Ankyrin repeat-containing domain"/>
    <property type="match status" value="1"/>
</dbReference>
<proteinExistence type="predicted"/>
<protein>
    <recommendedName>
        <fullName evidence="8">Double zinc ribbon and ankyrin repeat-containing protein 1</fullName>
    </recommendedName>
</protein>
<dbReference type="InterPro" id="IPR025874">
    <property type="entry name" value="DZR"/>
</dbReference>
<dbReference type="SUPFAM" id="SSF48403">
    <property type="entry name" value="Ankyrin repeat"/>
    <property type="match status" value="1"/>
</dbReference>
<evidence type="ECO:0000313" key="11">
    <source>
        <dbReference type="EMBL" id="CAD5118151.1"/>
    </source>
</evidence>
<dbReference type="InterPro" id="IPR052481">
    <property type="entry name" value="DZAN1"/>
</dbReference>
<organism evidence="11 12">
    <name type="scientific">Dimorphilus gyrociliatus</name>
    <dbReference type="NCBI Taxonomy" id="2664684"/>
    <lineage>
        <taxon>Eukaryota</taxon>
        <taxon>Metazoa</taxon>
        <taxon>Spiralia</taxon>
        <taxon>Lophotrochozoa</taxon>
        <taxon>Annelida</taxon>
        <taxon>Polychaeta</taxon>
        <taxon>Polychaeta incertae sedis</taxon>
        <taxon>Dinophilidae</taxon>
        <taxon>Dimorphilus</taxon>
    </lineage>
</organism>